<dbReference type="Proteomes" id="UP000051717">
    <property type="component" value="Unassembled WGS sequence"/>
</dbReference>
<dbReference type="GO" id="GO:0006355">
    <property type="term" value="P:regulation of DNA-templated transcription"/>
    <property type="evidence" value="ECO:0007669"/>
    <property type="project" value="InterPro"/>
</dbReference>
<dbReference type="Pfam" id="PF13411">
    <property type="entry name" value="MerR_1"/>
    <property type="match status" value="1"/>
</dbReference>
<dbReference type="Gene3D" id="1.10.1660.10">
    <property type="match status" value="1"/>
</dbReference>
<evidence type="ECO:0000259" key="1">
    <source>
        <dbReference type="Pfam" id="PF13411"/>
    </source>
</evidence>
<reference evidence="2 3" key="1">
    <citation type="journal article" date="2015" name="Microbiome">
        <title>Genomic resolution of linkages in carbon, nitrogen, and sulfur cycling among widespread estuary sediment bacteria.</title>
        <authorList>
            <person name="Baker B.J."/>
            <person name="Lazar C.S."/>
            <person name="Teske A.P."/>
            <person name="Dick G.J."/>
        </authorList>
    </citation>
    <scope>NUCLEOTIDE SEQUENCE [LARGE SCALE GENOMIC DNA]</scope>
    <source>
        <strain evidence="2">SM23_40</strain>
    </source>
</reference>
<dbReference type="CDD" id="cd00592">
    <property type="entry name" value="HTH_MerR-like"/>
    <property type="match status" value="1"/>
</dbReference>
<dbReference type="GO" id="GO:0003677">
    <property type="term" value="F:DNA binding"/>
    <property type="evidence" value="ECO:0007669"/>
    <property type="project" value="InterPro"/>
</dbReference>
<comment type="caution">
    <text evidence="2">The sequence shown here is derived from an EMBL/GenBank/DDBJ whole genome shotgun (WGS) entry which is preliminary data.</text>
</comment>
<sequence>MTEAYSTKEVSEQTGIPVSRLQFWVREGILNPSCSGEGRRRRLSWSEQDIRDARRLSNGKGKTSAILALVDRAEPLKDRPRLAGELIAVGNDGARIFSPDTTLGEVKRKLGKFVLLIA</sequence>
<dbReference type="SUPFAM" id="SSF46955">
    <property type="entry name" value="Putative DNA-binding domain"/>
    <property type="match status" value="1"/>
</dbReference>
<dbReference type="InterPro" id="IPR009061">
    <property type="entry name" value="DNA-bd_dom_put_sf"/>
</dbReference>
<accession>A0A0S8G2H6</accession>
<name>A0A0S8G2H6_UNCT6</name>
<protein>
    <recommendedName>
        <fullName evidence="1">HTH merR-type domain-containing protein</fullName>
    </recommendedName>
</protein>
<evidence type="ECO:0000313" key="2">
    <source>
        <dbReference type="EMBL" id="KPK67239.1"/>
    </source>
</evidence>
<proteinExistence type="predicted"/>
<organism evidence="2 3">
    <name type="scientific">candidate division TA06 bacterium SM23_40</name>
    <dbReference type="NCBI Taxonomy" id="1703774"/>
    <lineage>
        <taxon>Bacteria</taxon>
        <taxon>Bacteria division TA06</taxon>
    </lineage>
</organism>
<dbReference type="InterPro" id="IPR000551">
    <property type="entry name" value="MerR-type_HTH_dom"/>
</dbReference>
<dbReference type="AlphaFoldDB" id="A0A0S8G2H6"/>
<gene>
    <name evidence="2" type="ORF">AMJ82_11000</name>
</gene>
<dbReference type="EMBL" id="LJUI01000139">
    <property type="protein sequence ID" value="KPK67239.1"/>
    <property type="molecule type" value="Genomic_DNA"/>
</dbReference>
<feature type="domain" description="HTH merR-type" evidence="1">
    <location>
        <begin position="5"/>
        <end position="41"/>
    </location>
</feature>
<evidence type="ECO:0000313" key="3">
    <source>
        <dbReference type="Proteomes" id="UP000051717"/>
    </source>
</evidence>